<dbReference type="InterPro" id="IPR011990">
    <property type="entry name" value="TPR-like_helical_dom_sf"/>
</dbReference>
<dbReference type="AlphaFoldDB" id="A0A328FBU5"/>
<name>A0A328FBU5_9BACT</name>
<keyword evidence="1" id="KW-0677">Repeat</keyword>
<evidence type="ECO:0000313" key="4">
    <source>
        <dbReference type="EMBL" id="RAM00497.1"/>
    </source>
</evidence>
<dbReference type="EMBL" id="QLNI01000046">
    <property type="protein sequence ID" value="RAM00497.1"/>
    <property type="molecule type" value="Genomic_DNA"/>
</dbReference>
<dbReference type="RefSeq" id="WP_111959535.1">
    <property type="nucleotide sequence ID" value="NZ_CP036313.1"/>
</dbReference>
<reference evidence="3 6" key="2">
    <citation type="submission" date="2019-02" db="EMBL/GenBank/DDBJ databases">
        <title>Complete genome sequence of Desulfobacter hydrogenophilus AcRS1.</title>
        <authorList>
            <person name="Marietou A."/>
            <person name="Lund M.B."/>
            <person name="Marshall I.P.G."/>
            <person name="Schreiber L."/>
            <person name="Jorgensen B."/>
        </authorList>
    </citation>
    <scope>NUCLEOTIDE SEQUENCE [LARGE SCALE GENOMIC DNA]</scope>
    <source>
        <strain evidence="3 6">AcRS1</strain>
    </source>
</reference>
<accession>A0A328FBU5</accession>
<dbReference type="InterPro" id="IPR019734">
    <property type="entry name" value="TPR_rpt"/>
</dbReference>
<evidence type="ECO:0000256" key="2">
    <source>
        <dbReference type="ARBA" id="ARBA00022803"/>
    </source>
</evidence>
<evidence type="ECO:0000313" key="6">
    <source>
        <dbReference type="Proteomes" id="UP000293902"/>
    </source>
</evidence>
<dbReference type="PANTHER" id="PTHR14027:SF2">
    <property type="entry name" value="RNA POLYMERASE-ASSOCIATED PROTEIN CTR9 HOMOLOG"/>
    <property type="match status" value="1"/>
</dbReference>
<dbReference type="InterPro" id="IPR031101">
    <property type="entry name" value="Ctr9"/>
</dbReference>
<evidence type="ECO:0000313" key="5">
    <source>
        <dbReference type="Proteomes" id="UP000248798"/>
    </source>
</evidence>
<protein>
    <submittedName>
        <fullName evidence="3">Tetratricopeptide repeat protein</fullName>
    </submittedName>
</protein>
<keyword evidence="6" id="KW-1185">Reference proteome</keyword>
<dbReference type="SMART" id="SM00028">
    <property type="entry name" value="TPR"/>
    <property type="match status" value="4"/>
</dbReference>
<reference evidence="4 5" key="1">
    <citation type="submission" date="2018-06" db="EMBL/GenBank/DDBJ databases">
        <title>Complete Genome Sequence of Desulfobacter hydrogenophilus (DSM3380).</title>
        <authorList>
            <person name="Marietou A."/>
            <person name="Schreiber L."/>
            <person name="Marshall I."/>
            <person name="Jorgensen B."/>
        </authorList>
    </citation>
    <scope>NUCLEOTIDE SEQUENCE [LARGE SCALE GENOMIC DNA]</scope>
    <source>
        <strain evidence="4 5">DSM 3380</strain>
    </source>
</reference>
<proteinExistence type="predicted"/>
<dbReference type="GO" id="GO:0000993">
    <property type="term" value="F:RNA polymerase II complex binding"/>
    <property type="evidence" value="ECO:0007669"/>
    <property type="project" value="TreeGrafter"/>
</dbReference>
<evidence type="ECO:0000313" key="3">
    <source>
        <dbReference type="EMBL" id="QBH13379.1"/>
    </source>
</evidence>
<dbReference type="PANTHER" id="PTHR14027">
    <property type="entry name" value="RNA POLYMERASE-ASSOCIATED PROTEIN CTR9"/>
    <property type="match status" value="1"/>
</dbReference>
<keyword evidence="2" id="KW-0802">TPR repeat</keyword>
<evidence type="ECO:0000256" key="1">
    <source>
        <dbReference type="ARBA" id="ARBA00022737"/>
    </source>
</evidence>
<dbReference type="SUPFAM" id="SSF48452">
    <property type="entry name" value="TPR-like"/>
    <property type="match status" value="2"/>
</dbReference>
<dbReference type="Proteomes" id="UP000293902">
    <property type="component" value="Chromosome"/>
</dbReference>
<dbReference type="EMBL" id="CP036313">
    <property type="protein sequence ID" value="QBH13379.1"/>
    <property type="molecule type" value="Genomic_DNA"/>
</dbReference>
<sequence>MNPILKTVIVILIFTAGSLTPLETTLAQDDQKMPVSIQRLLIKVRAAMDKDDYAAAVKLIQADQTKSESNAPCSHPTVCLALGNCFLMQKKMTYAESAYLTALSLDKNYLDAQVNLAKVYTDTNRTAKAGEAFWAAYQLSDPQNPKYLYYSAVMALTDGKTQTAICRFESLFSTHPDQVTRQWRENYANALVTARQWKKAAPVIRDLIAQSKGESRIKWQEALLQVYLTINETGKALDLAGTLSRQAPSEARWWKALVHIRLTRGEYANAFEDLIIYSFVTPLTRQEKKLFADLSLQLNIPARAARMYETLITESAGKKVSPNHNRQMINRLVCAYRQMGRGDKALAVLNRLDPQAGNPELLLLKGDVLYETKNYKAADKAFRTAALKNCSQKGQAWLMAGYAAWQYNDLTASRSAFEQAAQFKRQRKDALAAIAQLKRNSRM</sequence>
<dbReference type="OrthoDB" id="5419808at2"/>
<dbReference type="GO" id="GO:0006355">
    <property type="term" value="P:regulation of DNA-templated transcription"/>
    <property type="evidence" value="ECO:0007669"/>
    <property type="project" value="InterPro"/>
</dbReference>
<gene>
    <name evidence="4" type="ORF">DO021_18810</name>
    <name evidence="3" type="ORF">EYB58_10875</name>
</gene>
<dbReference type="Pfam" id="PF13432">
    <property type="entry name" value="TPR_16"/>
    <property type="match status" value="1"/>
</dbReference>
<organism evidence="4 5">
    <name type="scientific">Desulfobacter hydrogenophilus</name>
    <dbReference type="NCBI Taxonomy" id="2291"/>
    <lineage>
        <taxon>Bacteria</taxon>
        <taxon>Pseudomonadati</taxon>
        <taxon>Thermodesulfobacteriota</taxon>
        <taxon>Desulfobacteria</taxon>
        <taxon>Desulfobacterales</taxon>
        <taxon>Desulfobacteraceae</taxon>
        <taxon>Desulfobacter</taxon>
    </lineage>
</organism>
<dbReference type="Proteomes" id="UP000248798">
    <property type="component" value="Unassembled WGS sequence"/>
</dbReference>
<dbReference type="GO" id="GO:0006368">
    <property type="term" value="P:transcription elongation by RNA polymerase II"/>
    <property type="evidence" value="ECO:0007669"/>
    <property type="project" value="TreeGrafter"/>
</dbReference>
<dbReference type="Gene3D" id="1.25.40.10">
    <property type="entry name" value="Tetratricopeptide repeat domain"/>
    <property type="match status" value="3"/>
</dbReference>